<proteinExistence type="predicted"/>
<dbReference type="InterPro" id="IPR009270">
    <property type="entry name" value="DUF927"/>
</dbReference>
<reference evidence="2 3" key="1">
    <citation type="submission" date="2017-12" db="EMBL/GenBank/DDBJ databases">
        <title>Taxonomic description and draft genome of Pradoshia cofamensis Gen. nov., sp. nov., a thermotolerant bacillale isolated from anterior gut of earthworm Eisenia fetida.</title>
        <authorList>
            <person name="Saha T."/>
            <person name="Chakraborty R."/>
        </authorList>
    </citation>
    <scope>NUCLEOTIDE SEQUENCE [LARGE SCALE GENOMIC DNA]</scope>
    <source>
        <strain evidence="2 3">EAG3</strain>
    </source>
</reference>
<evidence type="ECO:0000259" key="1">
    <source>
        <dbReference type="Pfam" id="PF06048"/>
    </source>
</evidence>
<feature type="domain" description="DUF927" evidence="1">
    <location>
        <begin position="46"/>
        <end position="301"/>
    </location>
</feature>
<name>A0A2S7MX85_9BACI</name>
<dbReference type="Pfam" id="PF06048">
    <property type="entry name" value="DUF927"/>
    <property type="match status" value="1"/>
</dbReference>
<dbReference type="EMBL" id="PKOZ01000010">
    <property type="protein sequence ID" value="PQD94396.1"/>
    <property type="molecule type" value="Genomic_DNA"/>
</dbReference>
<evidence type="ECO:0000313" key="3">
    <source>
        <dbReference type="Proteomes" id="UP000239663"/>
    </source>
</evidence>
<protein>
    <recommendedName>
        <fullName evidence="1">DUF927 domain-containing protein</fullName>
    </recommendedName>
</protein>
<dbReference type="Proteomes" id="UP000239663">
    <property type="component" value="Unassembled WGS sequence"/>
</dbReference>
<dbReference type="AlphaFoldDB" id="A0A2S7MX85"/>
<evidence type="ECO:0000313" key="2">
    <source>
        <dbReference type="EMBL" id="PQD94396.1"/>
    </source>
</evidence>
<comment type="caution">
    <text evidence="2">The sequence shown here is derived from an EMBL/GenBank/DDBJ whole genome shotgun (WGS) entry which is preliminary data.</text>
</comment>
<organism evidence="2 3">
    <name type="scientific">Pradoshia eiseniae</name>
    <dbReference type="NCBI Taxonomy" id="2064768"/>
    <lineage>
        <taxon>Bacteria</taxon>
        <taxon>Bacillati</taxon>
        <taxon>Bacillota</taxon>
        <taxon>Bacilli</taxon>
        <taxon>Bacillales</taxon>
        <taxon>Bacillaceae</taxon>
        <taxon>Pradoshia</taxon>
    </lineage>
</organism>
<keyword evidence="3" id="KW-1185">Reference proteome</keyword>
<sequence>MGRLLMDKIPLQENWKIPYPFSIVENELYRLEYKSLNGRIEESLKKISRNAPVVTKMYKHTERNDVFYEIFWENKGDLYYETISAGVLASKKELLKLADKGLSCNDTNAKYFVEYFDLFIGQNDIPKIEMTDRIGLIKGRFVHPLVEKNLKVLPNDIGEEQLLDSFQTKGTLEGWIHNVFNLVKNHPKAVLPVLASFASVILHEADLKPIVVDVSGTSSTGKSGLMRMCASVWGEPEKYVGTFNTTLVAIERRSTFLNSFPHILDDSNGANDSRFIQPMIYQYVNNTGKQRGSINGSQRTDSWSSLMITSGENEIVTYANAQGVPARVILITQFAFENVEADFLNKLYKSVKNNYGIIGIEFLKRWKSSRERYLNKFLEYEKEYLEVSNDNAVLKRLSRHYAFIVFTGHVLNELFRQEGFQVDLKALQQLYIEMNKLNNSADMPLLELQNALEEIDANRNKLYSDFEPHGSINAFYHNGEFYFAPAYLKERLGANEKQIRYLWMKRGFIMKFSNRGNDVDYKVIKKNKRSFRAVQVNKDIISKLGFDFS</sequence>
<gene>
    <name evidence="2" type="ORF">CYL18_14365</name>
</gene>
<accession>A0A2S7MX85</accession>